<keyword evidence="2" id="KW-1185">Reference proteome</keyword>
<dbReference type="AlphaFoldDB" id="A0A177HZG0"/>
<dbReference type="STRING" id="1716141.STSP_03940"/>
<reference evidence="1 2" key="1">
    <citation type="submission" date="2015-12" db="EMBL/GenBank/DDBJ databases">
        <title>Genome sequence of Streptomyces sp. G25.</title>
        <authorList>
            <person name="Poehlein A."/>
            <person name="Roettig A."/>
            <person name="Hiessl S."/>
            <person name="Hauschild P."/>
            <person name="Schauer J."/>
            <person name="Madkour M.H."/>
            <person name="Al-Ansari A.M."/>
            <person name="Almakishah N.H."/>
            <person name="Steinbuechel A."/>
            <person name="Daniel R."/>
        </authorList>
    </citation>
    <scope>NUCLEOTIDE SEQUENCE [LARGE SCALE GENOMIC DNA]</scope>
    <source>
        <strain evidence="2">G25(2015)</strain>
    </source>
</reference>
<organism evidence="1 2">
    <name type="scientific">Streptomyces jeddahensis</name>
    <dbReference type="NCBI Taxonomy" id="1716141"/>
    <lineage>
        <taxon>Bacteria</taxon>
        <taxon>Bacillati</taxon>
        <taxon>Actinomycetota</taxon>
        <taxon>Actinomycetes</taxon>
        <taxon>Kitasatosporales</taxon>
        <taxon>Streptomycetaceae</taxon>
        <taxon>Streptomyces</taxon>
    </lineage>
</organism>
<dbReference type="PATRIC" id="fig|1716141.3.peg.414"/>
<evidence type="ECO:0000313" key="2">
    <source>
        <dbReference type="Proteomes" id="UP000077381"/>
    </source>
</evidence>
<dbReference type="EMBL" id="LOHS01000022">
    <property type="protein sequence ID" value="OAH16203.1"/>
    <property type="molecule type" value="Genomic_DNA"/>
</dbReference>
<protein>
    <submittedName>
        <fullName evidence="1">Uncharacterized protein</fullName>
    </submittedName>
</protein>
<proteinExistence type="predicted"/>
<comment type="caution">
    <text evidence="1">The sequence shown here is derived from an EMBL/GenBank/DDBJ whole genome shotgun (WGS) entry which is preliminary data.</text>
</comment>
<evidence type="ECO:0000313" key="1">
    <source>
        <dbReference type="EMBL" id="OAH16203.1"/>
    </source>
</evidence>
<name>A0A177HZG0_9ACTN</name>
<gene>
    <name evidence="1" type="ORF">STSP_03940</name>
</gene>
<dbReference type="Proteomes" id="UP000077381">
    <property type="component" value="Unassembled WGS sequence"/>
</dbReference>
<accession>A0A177HZG0</accession>
<sequence length="31" mass="3531">MTHLALRCTLFCISHPDHQENEHADSRTLPG</sequence>